<feature type="domain" description="HTH merR-type" evidence="5">
    <location>
        <begin position="1"/>
        <end position="68"/>
    </location>
</feature>
<reference evidence="7" key="1">
    <citation type="journal article" date="2019" name="Int. J. Syst. Evol. Microbiol.">
        <title>The Global Catalogue of Microorganisms (GCM) 10K type strain sequencing project: providing services to taxonomists for standard genome sequencing and annotation.</title>
        <authorList>
            <consortium name="The Broad Institute Genomics Platform"/>
            <consortium name="The Broad Institute Genome Sequencing Center for Infectious Disease"/>
            <person name="Wu L."/>
            <person name="Ma J."/>
        </authorList>
    </citation>
    <scope>NUCLEOTIDE SEQUENCE [LARGE SCALE GENOMIC DNA]</scope>
    <source>
        <strain evidence="7">NBRC 108725</strain>
    </source>
</reference>
<dbReference type="Gene3D" id="1.10.1660.10">
    <property type="match status" value="1"/>
</dbReference>
<organism evidence="6 7">
    <name type="scientific">Naasia aerilata</name>
    <dbReference type="NCBI Taxonomy" id="1162966"/>
    <lineage>
        <taxon>Bacteria</taxon>
        <taxon>Bacillati</taxon>
        <taxon>Actinomycetota</taxon>
        <taxon>Actinomycetes</taxon>
        <taxon>Micrococcales</taxon>
        <taxon>Microbacteriaceae</taxon>
        <taxon>Naasia</taxon>
    </lineage>
</organism>
<feature type="coiled-coil region" evidence="4">
    <location>
        <begin position="83"/>
        <end position="117"/>
    </location>
</feature>
<dbReference type="PROSITE" id="PS00552">
    <property type="entry name" value="HTH_MERR_1"/>
    <property type="match status" value="1"/>
</dbReference>
<dbReference type="InterPro" id="IPR009061">
    <property type="entry name" value="DNA-bd_dom_put_sf"/>
</dbReference>
<dbReference type="PROSITE" id="PS50937">
    <property type="entry name" value="HTH_MERR_2"/>
    <property type="match status" value="1"/>
</dbReference>
<dbReference type="InterPro" id="IPR047057">
    <property type="entry name" value="MerR_fam"/>
</dbReference>
<dbReference type="SMART" id="SM00422">
    <property type="entry name" value="HTH_MERR"/>
    <property type="match status" value="1"/>
</dbReference>
<dbReference type="PRINTS" id="PR00040">
    <property type="entry name" value="HTHMERR"/>
</dbReference>
<keyword evidence="4" id="KW-0175">Coiled coil</keyword>
<sequence length="140" mass="15136">MRIGELAREAGVSVKALRYYESVGLLRAERLPNGYRDYGAVDVRLAREVHALSSLGIRVDRTRPFLDCLVAGNERADDCPDSIRAYRAAIAELDERVAVLNARRAALAALLEEATARPALCEFSAGDEMSESVAAAAAQS</sequence>
<dbReference type="Proteomes" id="UP001321498">
    <property type="component" value="Chromosome"/>
</dbReference>
<keyword evidence="7" id="KW-1185">Reference proteome</keyword>
<proteinExistence type="predicted"/>
<accession>A0ABM8G8B0</accession>
<keyword evidence="1" id="KW-0805">Transcription regulation</keyword>
<evidence type="ECO:0000256" key="4">
    <source>
        <dbReference type="SAM" id="Coils"/>
    </source>
</evidence>
<evidence type="ECO:0000256" key="1">
    <source>
        <dbReference type="ARBA" id="ARBA00023015"/>
    </source>
</evidence>
<evidence type="ECO:0000313" key="6">
    <source>
        <dbReference type="EMBL" id="BDZ44417.1"/>
    </source>
</evidence>
<dbReference type="PANTHER" id="PTHR30204">
    <property type="entry name" value="REDOX-CYCLING DRUG-SENSING TRANSCRIPTIONAL ACTIVATOR SOXR"/>
    <property type="match status" value="1"/>
</dbReference>
<keyword evidence="2" id="KW-0238">DNA-binding</keyword>
<dbReference type="Pfam" id="PF00376">
    <property type="entry name" value="MerR"/>
    <property type="match status" value="1"/>
</dbReference>
<evidence type="ECO:0000256" key="2">
    <source>
        <dbReference type="ARBA" id="ARBA00023125"/>
    </source>
</evidence>
<gene>
    <name evidence="6" type="ORF">GCM10025866_03260</name>
</gene>
<dbReference type="EMBL" id="AP027731">
    <property type="protein sequence ID" value="BDZ44417.1"/>
    <property type="molecule type" value="Genomic_DNA"/>
</dbReference>
<dbReference type="RefSeq" id="WP_286277875.1">
    <property type="nucleotide sequence ID" value="NZ_AP027731.1"/>
</dbReference>
<dbReference type="PANTHER" id="PTHR30204:SF94">
    <property type="entry name" value="HEAVY METAL-DEPENDENT TRANSCRIPTIONAL REGULATOR HI_0293-RELATED"/>
    <property type="match status" value="1"/>
</dbReference>
<name>A0ABM8G8B0_9MICO</name>
<evidence type="ECO:0000259" key="5">
    <source>
        <dbReference type="PROSITE" id="PS50937"/>
    </source>
</evidence>
<dbReference type="SUPFAM" id="SSF46955">
    <property type="entry name" value="Putative DNA-binding domain"/>
    <property type="match status" value="1"/>
</dbReference>
<protein>
    <recommendedName>
        <fullName evidence="5">HTH merR-type domain-containing protein</fullName>
    </recommendedName>
</protein>
<dbReference type="InterPro" id="IPR000551">
    <property type="entry name" value="MerR-type_HTH_dom"/>
</dbReference>
<evidence type="ECO:0000313" key="7">
    <source>
        <dbReference type="Proteomes" id="UP001321498"/>
    </source>
</evidence>
<evidence type="ECO:0000256" key="3">
    <source>
        <dbReference type="ARBA" id="ARBA00023163"/>
    </source>
</evidence>
<keyword evidence="3" id="KW-0804">Transcription</keyword>